<name>A0A3D9KZ43_MARFU</name>
<dbReference type="Proteomes" id="UP000256779">
    <property type="component" value="Unassembled WGS sequence"/>
</dbReference>
<dbReference type="OrthoDB" id="9799612at2"/>
<feature type="domain" description="AB hydrolase-1" evidence="2">
    <location>
        <begin position="58"/>
        <end position="298"/>
    </location>
</feature>
<gene>
    <name evidence="3" type="ORF">C7460_11959</name>
</gene>
<dbReference type="GO" id="GO:0016020">
    <property type="term" value="C:membrane"/>
    <property type="evidence" value="ECO:0007669"/>
    <property type="project" value="TreeGrafter"/>
</dbReference>
<organism evidence="3 4">
    <name type="scientific">Marinoscillum furvescens DSM 4134</name>
    <dbReference type="NCBI Taxonomy" id="1122208"/>
    <lineage>
        <taxon>Bacteria</taxon>
        <taxon>Pseudomonadati</taxon>
        <taxon>Bacteroidota</taxon>
        <taxon>Cytophagia</taxon>
        <taxon>Cytophagales</taxon>
        <taxon>Reichenbachiellaceae</taxon>
        <taxon>Marinoscillum</taxon>
    </lineage>
</organism>
<dbReference type="InterPro" id="IPR000639">
    <property type="entry name" value="Epox_hydrolase-like"/>
</dbReference>
<dbReference type="SUPFAM" id="SSF53474">
    <property type="entry name" value="alpha/beta-Hydrolases"/>
    <property type="match status" value="1"/>
</dbReference>
<evidence type="ECO:0000313" key="4">
    <source>
        <dbReference type="Proteomes" id="UP000256779"/>
    </source>
</evidence>
<dbReference type="InterPro" id="IPR000073">
    <property type="entry name" value="AB_hydrolase_1"/>
</dbReference>
<dbReference type="PANTHER" id="PTHR43798">
    <property type="entry name" value="MONOACYLGLYCEROL LIPASE"/>
    <property type="match status" value="1"/>
</dbReference>
<dbReference type="PRINTS" id="PR00412">
    <property type="entry name" value="EPOXHYDRLASE"/>
</dbReference>
<dbReference type="PANTHER" id="PTHR43798:SF33">
    <property type="entry name" value="HYDROLASE, PUTATIVE (AFU_ORTHOLOGUE AFUA_2G14860)-RELATED"/>
    <property type="match status" value="1"/>
</dbReference>
<accession>A0A3D9KZ43</accession>
<sequence>MNTYNLILALFCCLIGVVASAQQTVADVIAPYAYKTNYLNLNDSTRLAYIDEGKGERTLIMIHGLATYLPSFYPVFDDLKKENRCIAVDLPGYGRSSKREYPATMSYYAAVIEQLIEKLEVTNPVLVGHSMGAQVAVTAVLENPKRYRELILLAPAGFETFTTEQAAWLKAITRLDVICDATDEQIRSNWALNFYRMPQQVAFMITDRIAMRTATDFRSYGQAIVSSVSGMLDQPVYDRLGELPTRTLVVYGADDALIPNKYLNPALTTAAVAEAGTEKIADVRLEMIPQCGHFITYDQPEAINKILNSFLKE</sequence>
<keyword evidence="4" id="KW-1185">Reference proteome</keyword>
<dbReference type="GO" id="GO:0003824">
    <property type="term" value="F:catalytic activity"/>
    <property type="evidence" value="ECO:0007669"/>
    <property type="project" value="InterPro"/>
</dbReference>
<dbReference type="InterPro" id="IPR050266">
    <property type="entry name" value="AB_hydrolase_sf"/>
</dbReference>
<proteinExistence type="predicted"/>
<protein>
    <submittedName>
        <fullName evidence="3">Pimeloyl-ACP methyl ester carboxylesterase</fullName>
    </submittedName>
</protein>
<dbReference type="Gene3D" id="3.40.50.1820">
    <property type="entry name" value="alpha/beta hydrolase"/>
    <property type="match status" value="1"/>
</dbReference>
<keyword evidence="1" id="KW-0732">Signal</keyword>
<evidence type="ECO:0000313" key="3">
    <source>
        <dbReference type="EMBL" id="RED94947.1"/>
    </source>
</evidence>
<dbReference type="RefSeq" id="WP_115869449.1">
    <property type="nucleotide sequence ID" value="NZ_QREG01000019.1"/>
</dbReference>
<dbReference type="AlphaFoldDB" id="A0A3D9KZ43"/>
<dbReference type="InterPro" id="IPR029058">
    <property type="entry name" value="AB_hydrolase_fold"/>
</dbReference>
<evidence type="ECO:0000259" key="2">
    <source>
        <dbReference type="Pfam" id="PF00561"/>
    </source>
</evidence>
<feature type="chain" id="PRO_5017570033" evidence="1">
    <location>
        <begin position="22"/>
        <end position="313"/>
    </location>
</feature>
<reference evidence="3 4" key="1">
    <citation type="submission" date="2018-07" db="EMBL/GenBank/DDBJ databases">
        <title>Genomic Encyclopedia of Type Strains, Phase IV (KMG-IV): sequencing the most valuable type-strain genomes for metagenomic binning, comparative biology and taxonomic classification.</title>
        <authorList>
            <person name="Goeker M."/>
        </authorList>
    </citation>
    <scope>NUCLEOTIDE SEQUENCE [LARGE SCALE GENOMIC DNA]</scope>
    <source>
        <strain evidence="3 4">DSM 4134</strain>
    </source>
</reference>
<dbReference type="PRINTS" id="PR00111">
    <property type="entry name" value="ABHYDROLASE"/>
</dbReference>
<dbReference type="Pfam" id="PF00561">
    <property type="entry name" value="Abhydrolase_1"/>
    <property type="match status" value="1"/>
</dbReference>
<comment type="caution">
    <text evidence="3">The sequence shown here is derived from an EMBL/GenBank/DDBJ whole genome shotgun (WGS) entry which is preliminary data.</text>
</comment>
<evidence type="ECO:0000256" key="1">
    <source>
        <dbReference type="SAM" id="SignalP"/>
    </source>
</evidence>
<dbReference type="EMBL" id="QREG01000019">
    <property type="protein sequence ID" value="RED94947.1"/>
    <property type="molecule type" value="Genomic_DNA"/>
</dbReference>
<feature type="signal peptide" evidence="1">
    <location>
        <begin position="1"/>
        <end position="21"/>
    </location>
</feature>